<evidence type="ECO:0000313" key="5">
    <source>
        <dbReference type="EMBL" id="BCK84868.1"/>
    </source>
</evidence>
<dbReference type="Pfam" id="PF04422">
    <property type="entry name" value="FrhB_FdhB_N"/>
    <property type="match status" value="1"/>
</dbReference>
<dbReference type="Pfam" id="PF12838">
    <property type="entry name" value="Fer4_7"/>
    <property type="match status" value="1"/>
</dbReference>
<dbReference type="GO" id="GO:0046872">
    <property type="term" value="F:metal ion binding"/>
    <property type="evidence" value="ECO:0007669"/>
    <property type="project" value="UniProtKB-KW"/>
</dbReference>
<keyword evidence="1" id="KW-0479">Metal-binding</keyword>
<dbReference type="PANTHER" id="PTHR43193:SF2">
    <property type="entry name" value="POLYFERREDOXIN PROTEIN FWDF"/>
    <property type="match status" value="1"/>
</dbReference>
<dbReference type="InterPro" id="IPR007516">
    <property type="entry name" value="Co_F420_Hydgase/DH_bsu_N"/>
</dbReference>
<feature type="domain" description="4Fe-4S ferredoxin-type" evidence="4">
    <location>
        <begin position="393"/>
        <end position="423"/>
    </location>
</feature>
<name>A0A810Q9E5_9FIRM</name>
<keyword evidence="3" id="KW-0411">Iron-sulfur</keyword>
<evidence type="ECO:0000256" key="3">
    <source>
        <dbReference type="ARBA" id="ARBA00023014"/>
    </source>
</evidence>
<dbReference type="InterPro" id="IPR052977">
    <property type="entry name" value="Polyferredoxin-like_ET"/>
</dbReference>
<accession>A0A810Q9E5</accession>
<sequence>MNTGLVTFYHIHHYGAALQAAATERAVESLGHTCEIIDYFVNQDNALFRRPTGLGSTAADVHTALHYQALRSRYERFEQFSQEHLRISSHRFGSFAELRDAALPYDVILSGSDQIWNPQIFPDGRFDPVFFGAFSDRRHIAYAPSFGIPHIPTDMEEELRGYLARFSHLSVRERQGQKIVAGITGQDVPVVLDPTLLLSAQQWAAAASDHLFTTRGTFGFQLPVPVPNGYILCYCINKPGALEPYLQEFARRSAMPIVQLCGIRQKVHPKARCVLDAGPAEFLELFQNAAFVFTNSFHGTVFAAQFHVPFFTAVSPAELTDPESSRTFSLLSRLGLADRIVGQGNTADLEAPVDWKQAEVRLSEARAASLDYLRAALEGTPYTQKTAEAAPDAPPRLADHGHCTGCTACASGCPADAISMKRDREGFSYPAIDLDRCIRCGHCTAICPLLREREPSPLPAAFAAWNRNDLVRKDSTSGGVFTTLAEYILESGGVVYGAAMDSRQHLRHIACFCKEDLWRLRGAKYVQSDLGKTFREIREALKKRPVLFSGTPCQVDGLYRFLGGKPENLTTCDLVCHGVPSPGVWEAMVHSIESRKGKHLQTVRFRNKVTGWKDSHFTLVYDDGTVDSAPLFATEFGRAFGCALFLRPCCHQCAYTNLNRPGDFTLGDFWGLRPDELAEQQAQGISLLLVNTARGSYLFDQLKLDRQAFPIERAVAGNPRLAFPLAPPPDRAAFFAAYAVEPFDQVRKRYCSVPPLPVRLAGRVLSPEVKAKIRQKLQ</sequence>
<evidence type="ECO:0000256" key="2">
    <source>
        <dbReference type="ARBA" id="ARBA00023004"/>
    </source>
</evidence>
<reference evidence="5" key="1">
    <citation type="submission" date="2020-09" db="EMBL/GenBank/DDBJ databases">
        <title>New species isolated from human feces.</title>
        <authorList>
            <person name="Kitahara M."/>
            <person name="Shigeno Y."/>
            <person name="Shime M."/>
            <person name="Matsumoto Y."/>
            <person name="Nakamura S."/>
            <person name="Motooka D."/>
            <person name="Fukuoka S."/>
            <person name="Nishikawa H."/>
            <person name="Benno Y."/>
        </authorList>
    </citation>
    <scope>NUCLEOTIDE SEQUENCE</scope>
    <source>
        <strain evidence="5">MM59</strain>
    </source>
</reference>
<dbReference type="Gene3D" id="3.30.70.20">
    <property type="match status" value="1"/>
</dbReference>
<evidence type="ECO:0000256" key="1">
    <source>
        <dbReference type="ARBA" id="ARBA00022723"/>
    </source>
</evidence>
<dbReference type="RefSeq" id="WP_213543325.1">
    <property type="nucleotide sequence ID" value="NZ_AP023420.1"/>
</dbReference>
<dbReference type="EMBL" id="AP023420">
    <property type="protein sequence ID" value="BCK84868.1"/>
    <property type="molecule type" value="Genomic_DNA"/>
</dbReference>
<dbReference type="InterPro" id="IPR007345">
    <property type="entry name" value="Polysacch_pyruvyl_Trfase"/>
</dbReference>
<evidence type="ECO:0000259" key="4">
    <source>
        <dbReference type="PROSITE" id="PS51379"/>
    </source>
</evidence>
<keyword evidence="6" id="KW-1185">Reference proteome</keyword>
<protein>
    <recommendedName>
        <fullName evidence="4">4Fe-4S ferredoxin-type domain-containing protein</fullName>
    </recommendedName>
</protein>
<feature type="domain" description="4Fe-4S ferredoxin-type" evidence="4">
    <location>
        <begin position="428"/>
        <end position="458"/>
    </location>
</feature>
<dbReference type="AlphaFoldDB" id="A0A810Q9E5"/>
<dbReference type="InterPro" id="IPR007525">
    <property type="entry name" value="FrhB_FdhB_C"/>
</dbReference>
<dbReference type="Pfam" id="PF04432">
    <property type="entry name" value="FrhB_FdhB_C"/>
    <property type="match status" value="1"/>
</dbReference>
<dbReference type="Proteomes" id="UP000679848">
    <property type="component" value="Chromosome"/>
</dbReference>
<dbReference type="PANTHER" id="PTHR43193">
    <property type="match status" value="1"/>
</dbReference>
<dbReference type="KEGG" id="pfaa:MM59RIKEN_21870"/>
<gene>
    <name evidence="5" type="ORF">MM59RIKEN_21870</name>
</gene>
<organism evidence="5 6">
    <name type="scientific">Pusillibacter faecalis</name>
    <dbReference type="NCBI Taxonomy" id="2714358"/>
    <lineage>
        <taxon>Bacteria</taxon>
        <taxon>Bacillati</taxon>
        <taxon>Bacillota</taxon>
        <taxon>Clostridia</taxon>
        <taxon>Eubacteriales</taxon>
        <taxon>Oscillospiraceae</taxon>
        <taxon>Pusillibacter</taxon>
    </lineage>
</organism>
<dbReference type="Pfam" id="PF04230">
    <property type="entry name" value="PS_pyruv_trans"/>
    <property type="match status" value="1"/>
</dbReference>
<dbReference type="InterPro" id="IPR017896">
    <property type="entry name" value="4Fe4S_Fe-S-bd"/>
</dbReference>
<dbReference type="PROSITE" id="PS00198">
    <property type="entry name" value="4FE4S_FER_1"/>
    <property type="match status" value="2"/>
</dbReference>
<dbReference type="SUPFAM" id="SSF54862">
    <property type="entry name" value="4Fe-4S ferredoxins"/>
    <property type="match status" value="1"/>
</dbReference>
<dbReference type="GO" id="GO:0051536">
    <property type="term" value="F:iron-sulfur cluster binding"/>
    <property type="evidence" value="ECO:0007669"/>
    <property type="project" value="UniProtKB-KW"/>
</dbReference>
<proteinExistence type="predicted"/>
<evidence type="ECO:0000313" key="6">
    <source>
        <dbReference type="Proteomes" id="UP000679848"/>
    </source>
</evidence>
<dbReference type="PROSITE" id="PS51379">
    <property type="entry name" value="4FE4S_FER_2"/>
    <property type="match status" value="2"/>
</dbReference>
<keyword evidence="2" id="KW-0408">Iron</keyword>
<dbReference type="InterPro" id="IPR017900">
    <property type="entry name" value="4Fe4S_Fe_S_CS"/>
</dbReference>